<evidence type="ECO:0000256" key="13">
    <source>
        <dbReference type="ARBA" id="ARBA00045699"/>
    </source>
</evidence>
<evidence type="ECO:0000256" key="2">
    <source>
        <dbReference type="ARBA" id="ARBA00011008"/>
    </source>
</evidence>
<evidence type="ECO:0000313" key="15">
    <source>
        <dbReference type="EMBL" id="NWR75250.1"/>
    </source>
</evidence>
<keyword evidence="7 14" id="KW-0732">Signal</keyword>
<sequence length="93" mass="10133">MKVPLLFLLACAAALAAGARADSPGEPEPLVKKMQEFVQKASSMAKSALSAVRESEAARQARRWLEEGAELAKQRLAWAKEQLAELWKRAQAA</sequence>
<comment type="function">
    <text evidence="13">Component of triglyceride-rich very low density lipoproteins (VLDL) and high density lipoproteins (HDL) in plasma. Plays a multifaceted role in triglyceride homeostasis. Intracellularly, promotes hepatic very low density lipoprotein 1 (VLDL1) assembly and secretion; extracellularly, attenuates hydrolysis and clearance of triglyceride-rich lipoproteins (TRLs). Impairs the lipolysis of TRLs by inhibiting lipoprotein lipase and the hepatic uptake of TRLs by remnant receptors. Formed of several curved helices connected via semiflexible hinges, so that it can wrap tightly around the curved micelle surface and easily adapt to the different diameters of its natural binding partners.</text>
</comment>
<evidence type="ECO:0000256" key="11">
    <source>
        <dbReference type="ARBA" id="ARBA00023313"/>
    </source>
</evidence>
<evidence type="ECO:0000256" key="12">
    <source>
        <dbReference type="ARBA" id="ARBA00031173"/>
    </source>
</evidence>
<evidence type="ECO:0000256" key="7">
    <source>
        <dbReference type="ARBA" id="ARBA00022729"/>
    </source>
</evidence>
<keyword evidence="4" id="KW-0813">Transport</keyword>
<keyword evidence="9" id="KW-0445">Lipid transport</keyword>
<dbReference type="GO" id="GO:0006869">
    <property type="term" value="P:lipid transport"/>
    <property type="evidence" value="ECO:0007669"/>
    <property type="project" value="UniProtKB-KW"/>
</dbReference>
<evidence type="ECO:0000256" key="5">
    <source>
        <dbReference type="ARBA" id="ARBA00022513"/>
    </source>
</evidence>
<dbReference type="GO" id="GO:0042627">
    <property type="term" value="C:chylomicron"/>
    <property type="evidence" value="ECO:0007669"/>
    <property type="project" value="UniProtKB-KW"/>
</dbReference>
<feature type="chain" id="PRO_5029882163" description="Apolipoprotein C-III" evidence="14">
    <location>
        <begin position="22"/>
        <end position="93"/>
    </location>
</feature>
<reference evidence="15 16" key="1">
    <citation type="submission" date="2019-09" db="EMBL/GenBank/DDBJ databases">
        <title>Bird 10,000 Genomes (B10K) Project - Family phase.</title>
        <authorList>
            <person name="Zhang G."/>
        </authorList>
    </citation>
    <scope>NUCLEOTIDE SEQUENCE [LARGE SCALE GENOMIC DNA]</scope>
    <source>
        <strain evidence="15">B10K-DU-017-25</strain>
        <tissue evidence="15">Mixed tissue sample</tissue>
    </source>
</reference>
<evidence type="ECO:0000256" key="4">
    <source>
        <dbReference type="ARBA" id="ARBA00022448"/>
    </source>
</evidence>
<proteinExistence type="inferred from homology"/>
<evidence type="ECO:0000256" key="9">
    <source>
        <dbReference type="ARBA" id="ARBA00023055"/>
    </source>
</evidence>
<dbReference type="InterPro" id="IPR038195">
    <property type="entry name" value="Apo_CIII_sf"/>
</dbReference>
<evidence type="ECO:0000256" key="8">
    <source>
        <dbReference type="ARBA" id="ARBA00022963"/>
    </source>
</evidence>
<keyword evidence="8" id="KW-0442">Lipid degradation</keyword>
<dbReference type="GO" id="GO:0008289">
    <property type="term" value="F:lipid binding"/>
    <property type="evidence" value="ECO:0007669"/>
    <property type="project" value="InterPro"/>
</dbReference>
<dbReference type="EMBL" id="VYZI01000246">
    <property type="protein sequence ID" value="NWR75250.1"/>
    <property type="molecule type" value="Genomic_DNA"/>
</dbReference>
<keyword evidence="5" id="KW-0162">Chylomicron</keyword>
<evidence type="ECO:0000256" key="14">
    <source>
        <dbReference type="SAM" id="SignalP"/>
    </source>
</evidence>
<dbReference type="Pfam" id="PF05778">
    <property type="entry name" value="Apo-CIII"/>
    <property type="match status" value="1"/>
</dbReference>
<evidence type="ECO:0000256" key="10">
    <source>
        <dbReference type="ARBA" id="ARBA00023098"/>
    </source>
</evidence>
<dbReference type="PANTHER" id="PTHR14225:SF0">
    <property type="entry name" value="APOLIPOPROTEIN C-III"/>
    <property type="match status" value="1"/>
</dbReference>
<comment type="similarity">
    <text evidence="2">Belongs to the apolipoprotein C3 family.</text>
</comment>
<dbReference type="Proteomes" id="UP000517892">
    <property type="component" value="Unassembled WGS sequence"/>
</dbReference>
<comment type="caution">
    <text evidence="15">The sequence shown here is derived from an EMBL/GenBank/DDBJ whole genome shotgun (WGS) entry which is preliminary data.</text>
</comment>
<protein>
    <recommendedName>
        <fullName evidence="3">Apolipoprotein C-III</fullName>
    </recommendedName>
    <alternativeName>
        <fullName evidence="12">Apolipoprotein C3</fullName>
    </alternativeName>
</protein>
<feature type="non-terminal residue" evidence="15">
    <location>
        <position position="1"/>
    </location>
</feature>
<dbReference type="AlphaFoldDB" id="A0A7K4ZV65"/>
<dbReference type="Gene3D" id="6.10.90.10">
    <property type="entry name" value="Apolipoprotein CIII"/>
    <property type="match status" value="1"/>
</dbReference>
<keyword evidence="16" id="KW-1185">Reference proteome</keyword>
<evidence type="ECO:0000256" key="1">
    <source>
        <dbReference type="ARBA" id="ARBA00004613"/>
    </source>
</evidence>
<accession>A0A7K4ZV65</accession>
<feature type="signal peptide" evidence="14">
    <location>
        <begin position="1"/>
        <end position="21"/>
    </location>
</feature>
<organism evidence="15 16">
    <name type="scientific">Centropus unirufus</name>
    <dbReference type="NCBI Taxonomy" id="1118519"/>
    <lineage>
        <taxon>Eukaryota</taxon>
        <taxon>Metazoa</taxon>
        <taxon>Chordata</taxon>
        <taxon>Craniata</taxon>
        <taxon>Vertebrata</taxon>
        <taxon>Euteleostomi</taxon>
        <taxon>Archelosauria</taxon>
        <taxon>Archosauria</taxon>
        <taxon>Dinosauria</taxon>
        <taxon>Saurischia</taxon>
        <taxon>Theropoda</taxon>
        <taxon>Coelurosauria</taxon>
        <taxon>Aves</taxon>
        <taxon>Neognathae</taxon>
        <taxon>Neoaves</taxon>
        <taxon>Otidimorphae</taxon>
        <taxon>Cuculiformes</taxon>
        <taxon>Centropidae</taxon>
        <taxon>Centropus</taxon>
    </lineage>
</organism>
<feature type="non-terminal residue" evidence="15">
    <location>
        <position position="93"/>
    </location>
</feature>
<name>A0A7K4ZV65_9AVES</name>
<dbReference type="InterPro" id="IPR008403">
    <property type="entry name" value="Apo-CIII"/>
</dbReference>
<dbReference type="GO" id="GO:0034361">
    <property type="term" value="C:very-low-density lipoprotein particle"/>
    <property type="evidence" value="ECO:0007669"/>
    <property type="project" value="UniProtKB-KW"/>
</dbReference>
<gene>
    <name evidence="15" type="primary">Apoc3</name>
    <name evidence="15" type="ORF">CENUNI_R15231</name>
</gene>
<dbReference type="OrthoDB" id="9049572at2759"/>
<evidence type="ECO:0000256" key="3">
    <source>
        <dbReference type="ARBA" id="ARBA00015570"/>
    </source>
</evidence>
<keyword evidence="6" id="KW-0964">Secreted</keyword>
<keyword evidence="11" id="KW-0850">VLDL</keyword>
<evidence type="ECO:0000256" key="6">
    <source>
        <dbReference type="ARBA" id="ARBA00022525"/>
    </source>
</evidence>
<evidence type="ECO:0000313" key="16">
    <source>
        <dbReference type="Proteomes" id="UP000517892"/>
    </source>
</evidence>
<comment type="subcellular location">
    <subcellularLocation>
        <location evidence="1">Secreted</location>
    </subcellularLocation>
</comment>
<dbReference type="GO" id="GO:0042157">
    <property type="term" value="P:lipoprotein metabolic process"/>
    <property type="evidence" value="ECO:0007669"/>
    <property type="project" value="InterPro"/>
</dbReference>
<dbReference type="PANTHER" id="PTHR14225">
    <property type="entry name" value="APOLIPOPROTEIN C-III"/>
    <property type="match status" value="1"/>
</dbReference>
<dbReference type="GO" id="GO:0016042">
    <property type="term" value="P:lipid catabolic process"/>
    <property type="evidence" value="ECO:0007669"/>
    <property type="project" value="UniProtKB-KW"/>
</dbReference>
<keyword evidence="10" id="KW-0443">Lipid metabolism</keyword>